<accession>W5NIZ7</accession>
<dbReference type="Gene3D" id="3.40.50.410">
    <property type="entry name" value="von Willebrand factor, type A domain"/>
    <property type="match status" value="1"/>
</dbReference>
<dbReference type="eggNOG" id="ENOG502QV3E">
    <property type="taxonomic scope" value="Eukaryota"/>
</dbReference>
<evidence type="ECO:0000313" key="4">
    <source>
        <dbReference type="Proteomes" id="UP000018468"/>
    </source>
</evidence>
<reference evidence="4" key="1">
    <citation type="submission" date="2011-12" db="EMBL/GenBank/DDBJ databases">
        <title>The Draft Genome of Lepisosteus oculatus.</title>
        <authorList>
            <consortium name="The Broad Institute Genome Assembly &amp; Analysis Group"/>
            <consortium name="Computational R&amp;D Group"/>
            <consortium name="and Sequencing Platform"/>
            <person name="Di Palma F."/>
            <person name="Alfoldi J."/>
            <person name="Johnson J."/>
            <person name="Berlin A."/>
            <person name="Gnerre S."/>
            <person name="Jaffe D."/>
            <person name="MacCallum I."/>
            <person name="Young S."/>
            <person name="Walker B.J."/>
            <person name="Lander E.S."/>
            <person name="Lindblad-Toh K."/>
        </authorList>
    </citation>
    <scope>NUCLEOTIDE SEQUENCE [LARGE SCALE GENOMIC DNA]</scope>
</reference>
<evidence type="ECO:0000259" key="2">
    <source>
        <dbReference type="Pfam" id="PF15057"/>
    </source>
</evidence>
<protein>
    <submittedName>
        <fullName evidence="3">Uncharacterized LOC107078066</fullName>
    </submittedName>
</protein>
<reference evidence="3" key="2">
    <citation type="submission" date="2025-08" db="UniProtKB">
        <authorList>
            <consortium name="Ensembl"/>
        </authorList>
    </citation>
    <scope>IDENTIFICATION</scope>
</reference>
<dbReference type="OrthoDB" id="6241467at2759"/>
<dbReference type="EMBL" id="AHAT01025771">
    <property type="status" value="NOT_ANNOTATED_CDS"/>
    <property type="molecule type" value="Genomic_DNA"/>
</dbReference>
<feature type="compositionally biased region" description="Low complexity" evidence="1">
    <location>
        <begin position="473"/>
        <end position="485"/>
    </location>
</feature>
<dbReference type="GeneID" id="107078066"/>
<keyword evidence="4" id="KW-1185">Reference proteome</keyword>
<dbReference type="Bgee" id="ENSLOCG00000016678">
    <property type="expression patterns" value="Expressed in testis and 7 other cell types or tissues"/>
</dbReference>
<dbReference type="InterPro" id="IPR036465">
    <property type="entry name" value="vWFA_dom_sf"/>
</dbReference>
<dbReference type="GeneTree" id="ENSGT00390000012348"/>
<feature type="compositionally biased region" description="Basic and acidic residues" evidence="1">
    <location>
        <begin position="545"/>
        <end position="556"/>
    </location>
</feature>
<dbReference type="InterPro" id="IPR032770">
    <property type="entry name" value="DUF4537"/>
</dbReference>
<reference evidence="3" key="3">
    <citation type="submission" date="2025-09" db="UniProtKB">
        <authorList>
            <consortium name="Ensembl"/>
        </authorList>
    </citation>
    <scope>IDENTIFICATION</scope>
</reference>
<organism evidence="3 4">
    <name type="scientific">Lepisosteus oculatus</name>
    <name type="common">Spotted gar</name>
    <dbReference type="NCBI Taxonomy" id="7918"/>
    <lineage>
        <taxon>Eukaryota</taxon>
        <taxon>Metazoa</taxon>
        <taxon>Chordata</taxon>
        <taxon>Craniata</taxon>
        <taxon>Vertebrata</taxon>
        <taxon>Euteleostomi</taxon>
        <taxon>Actinopterygii</taxon>
        <taxon>Neopterygii</taxon>
        <taxon>Holostei</taxon>
        <taxon>Semionotiformes</taxon>
        <taxon>Lepisosteidae</taxon>
        <taxon>Lepisosteus</taxon>
    </lineage>
</organism>
<dbReference type="Proteomes" id="UP000018468">
    <property type="component" value="Linkage group LG8"/>
</dbReference>
<dbReference type="Pfam" id="PF15057">
    <property type="entry name" value="DUF4537"/>
    <property type="match status" value="1"/>
</dbReference>
<evidence type="ECO:0000313" key="3">
    <source>
        <dbReference type="Ensembl" id="ENSLOCP00000020606.1"/>
    </source>
</evidence>
<name>W5NIZ7_LEPOC</name>
<dbReference type="Gene3D" id="2.30.30.140">
    <property type="match status" value="1"/>
</dbReference>
<dbReference type="EMBL" id="AHAT01025770">
    <property type="status" value="NOT_ANNOTATED_CDS"/>
    <property type="molecule type" value="Genomic_DNA"/>
</dbReference>
<dbReference type="SUPFAM" id="SSF53300">
    <property type="entry name" value="vWA-like"/>
    <property type="match status" value="1"/>
</dbReference>
<sequence>MLAHQPLQCLACGPPNLFETIVGDGITFVLDTSGSMYLRLRGVKEQLVRALFRRAGAQPQFSFNIVEFNSEVRKWRNRCVPSSLLALSQAASWIHCLESQSVSDSRATLTALRAAQEDPACHSVCLVTDGLPDSPLCAVNTWLQPRPPVHVIYLSYERGQSSPTWLLQEIASRTGGTFSVSALAEGIAVPWVCIPTCCSRFGGAGLPVTDMCKSLHSQLPVTSAVESSSFDGASGGFKLVRGARVLARRHQDGLYYLGYLCQEVQGVEKRFVVEFDQGRWFRSRAGGRLQEIRLSDLLHLAEAQRHPVSPGDAVLAPWEASACRYGPGTVLLGRESRSPLSDSQGEEQGLVVNFWNGRTESVPPRKAIKIPRQLYDFLVLELQMPASARRSLLQSVQDFPREAPPGYRSWGSRSAPPPFAGGCRTRTASETQCRPGATVSDCPMGSWEMAQSVGDTRARGQGRSPRESEPDTSKPSVSVKKASVVRFQGGKSERGVSRGTKQQRKEYKRTKNREYAAPPGSHGAQNTAVKRAENKGGSQGQCVEPRVEKAHDEWRQWDCPNLSSFSRTSSEEPMESYKATTGFPLSHVERHRQMFDRVHEALKRDQKAMEAAVGRVLEGRPH</sequence>
<proteinExistence type="predicted"/>
<evidence type="ECO:0000256" key="1">
    <source>
        <dbReference type="SAM" id="MobiDB-lite"/>
    </source>
</evidence>
<dbReference type="InParanoid" id="W5NIZ7"/>
<feature type="region of interest" description="Disordered" evidence="1">
    <location>
        <begin position="402"/>
        <end position="583"/>
    </location>
</feature>
<dbReference type="HOGENOM" id="CLU_439370_0_0_1"/>
<dbReference type="AlphaFoldDB" id="W5NIZ7"/>
<feature type="domain" description="DUF4537" evidence="2">
    <location>
        <begin position="242"/>
        <end position="379"/>
    </location>
</feature>
<dbReference type="PANTHER" id="PTHR14343">
    <property type="entry name" value="VWFA DOMAIN-CONTAINING PROTEIN"/>
    <property type="match status" value="1"/>
</dbReference>
<dbReference type="PANTHER" id="PTHR14343:SF4">
    <property type="entry name" value="DUF4537 DOMAIN-CONTAINING PROTEIN"/>
    <property type="match status" value="1"/>
</dbReference>
<dbReference type="Ensembl" id="ENSLOCT00000020641.1">
    <property type="protein sequence ID" value="ENSLOCP00000020606.1"/>
    <property type="gene ID" value="ENSLOCG00000016678.1"/>
</dbReference>